<protein>
    <submittedName>
        <fullName evidence="1">Uncharacterized protein</fullName>
    </submittedName>
</protein>
<name>A0AB34JFY4_PRYPA</name>
<dbReference type="Proteomes" id="UP001515480">
    <property type="component" value="Unassembled WGS sequence"/>
</dbReference>
<proteinExistence type="predicted"/>
<evidence type="ECO:0000313" key="1">
    <source>
        <dbReference type="EMBL" id="KAL1519838.1"/>
    </source>
</evidence>
<dbReference type="EMBL" id="JBGBPQ010000009">
    <property type="protein sequence ID" value="KAL1519838.1"/>
    <property type="molecule type" value="Genomic_DNA"/>
</dbReference>
<evidence type="ECO:0000313" key="2">
    <source>
        <dbReference type="Proteomes" id="UP001515480"/>
    </source>
</evidence>
<reference evidence="1 2" key="1">
    <citation type="journal article" date="2024" name="Science">
        <title>Giant polyketide synthase enzymes in the biosynthesis of giant marine polyether toxins.</title>
        <authorList>
            <person name="Fallon T.R."/>
            <person name="Shende V.V."/>
            <person name="Wierzbicki I.H."/>
            <person name="Pendleton A.L."/>
            <person name="Watervoot N.F."/>
            <person name="Auber R.P."/>
            <person name="Gonzalez D.J."/>
            <person name="Wisecaver J.H."/>
            <person name="Moore B.S."/>
        </authorList>
    </citation>
    <scope>NUCLEOTIDE SEQUENCE [LARGE SCALE GENOMIC DNA]</scope>
    <source>
        <strain evidence="1 2">12B1</strain>
    </source>
</reference>
<keyword evidence="2" id="KW-1185">Reference proteome</keyword>
<gene>
    <name evidence="1" type="ORF">AB1Y20_023342</name>
</gene>
<accession>A0AB34JFY4</accession>
<comment type="caution">
    <text evidence="1">The sequence shown here is derived from an EMBL/GenBank/DDBJ whole genome shotgun (WGS) entry which is preliminary data.</text>
</comment>
<sequence length="94" mass="10970">MEHHAHIQRHELQTWNQNATKCNSHQRNRALRTAERWLHLDQLLSLRMRSSAHPIRMKAVAMDKEAMDALEYKVAKRTVVDKVKAAMKAEKAVC</sequence>
<organism evidence="1 2">
    <name type="scientific">Prymnesium parvum</name>
    <name type="common">Toxic golden alga</name>
    <dbReference type="NCBI Taxonomy" id="97485"/>
    <lineage>
        <taxon>Eukaryota</taxon>
        <taxon>Haptista</taxon>
        <taxon>Haptophyta</taxon>
        <taxon>Prymnesiophyceae</taxon>
        <taxon>Prymnesiales</taxon>
        <taxon>Prymnesiaceae</taxon>
        <taxon>Prymnesium</taxon>
    </lineage>
</organism>
<dbReference type="AlphaFoldDB" id="A0AB34JFY4"/>